<keyword evidence="2" id="KW-1185">Reference proteome</keyword>
<evidence type="ECO:0000313" key="2">
    <source>
        <dbReference type="Proteomes" id="UP000318017"/>
    </source>
</evidence>
<accession>A0A518G303</accession>
<dbReference type="Pfam" id="PF10936">
    <property type="entry name" value="DUF2617"/>
    <property type="match status" value="1"/>
</dbReference>
<protein>
    <recommendedName>
        <fullName evidence="3">DUF2617 domain-containing protein</fullName>
    </recommendedName>
</protein>
<evidence type="ECO:0008006" key="3">
    <source>
        <dbReference type="Google" id="ProtNLM"/>
    </source>
</evidence>
<dbReference type="InterPro" id="IPR024486">
    <property type="entry name" value="DUF2617"/>
</dbReference>
<organism evidence="1 2">
    <name type="scientific">Aureliella helgolandensis</name>
    <dbReference type="NCBI Taxonomy" id="2527968"/>
    <lineage>
        <taxon>Bacteria</taxon>
        <taxon>Pseudomonadati</taxon>
        <taxon>Planctomycetota</taxon>
        <taxon>Planctomycetia</taxon>
        <taxon>Pirellulales</taxon>
        <taxon>Pirellulaceae</taxon>
        <taxon>Aureliella</taxon>
    </lineage>
</organism>
<dbReference type="AlphaFoldDB" id="A0A518G303"/>
<name>A0A518G303_9BACT</name>
<dbReference type="KEGG" id="ahel:Q31a_12650"/>
<dbReference type="RefSeq" id="WP_197356259.1">
    <property type="nucleotide sequence ID" value="NZ_CP036298.1"/>
</dbReference>
<dbReference type="EMBL" id="CP036298">
    <property type="protein sequence ID" value="QDV22972.1"/>
    <property type="molecule type" value="Genomic_DNA"/>
</dbReference>
<reference evidence="1 2" key="1">
    <citation type="submission" date="2019-02" db="EMBL/GenBank/DDBJ databases">
        <title>Deep-cultivation of Planctomycetes and their phenomic and genomic characterization uncovers novel biology.</title>
        <authorList>
            <person name="Wiegand S."/>
            <person name="Jogler M."/>
            <person name="Boedeker C."/>
            <person name="Pinto D."/>
            <person name="Vollmers J."/>
            <person name="Rivas-Marin E."/>
            <person name="Kohn T."/>
            <person name="Peeters S.H."/>
            <person name="Heuer A."/>
            <person name="Rast P."/>
            <person name="Oberbeckmann S."/>
            <person name="Bunk B."/>
            <person name="Jeske O."/>
            <person name="Meyerdierks A."/>
            <person name="Storesund J.E."/>
            <person name="Kallscheuer N."/>
            <person name="Luecker S."/>
            <person name="Lage O.M."/>
            <person name="Pohl T."/>
            <person name="Merkel B.J."/>
            <person name="Hornburger P."/>
            <person name="Mueller R.-W."/>
            <person name="Bruemmer F."/>
            <person name="Labrenz M."/>
            <person name="Spormann A.M."/>
            <person name="Op den Camp H."/>
            <person name="Overmann J."/>
            <person name="Amann R."/>
            <person name="Jetten M.S.M."/>
            <person name="Mascher T."/>
            <person name="Medema M.H."/>
            <person name="Devos D.P."/>
            <person name="Kaster A.-K."/>
            <person name="Ovreas L."/>
            <person name="Rohde M."/>
            <person name="Galperin M.Y."/>
            <person name="Jogler C."/>
        </authorList>
    </citation>
    <scope>NUCLEOTIDE SEQUENCE [LARGE SCALE GENOMIC DNA]</scope>
    <source>
        <strain evidence="1 2">Q31a</strain>
    </source>
</reference>
<gene>
    <name evidence="1" type="ORF">Q31a_12650</name>
</gene>
<evidence type="ECO:0000313" key="1">
    <source>
        <dbReference type="EMBL" id="QDV22972.1"/>
    </source>
</evidence>
<sequence>MDLSTVRPKVAQLTFQLLGRSVHPELFHIYKSQRIERENFTAQIHITVDGHVVSWACENGTITEVAASNHQLLPQGRRILTLPMTHGQQDKLEVRKGIDYQYKFELERVPAEMFWMLQKQLGEASQNHELLQLFDSSGRIAIGGLSFIHVEHRLRSMHVQAIHTFPDDKALLKTDSTFTLIDINDE</sequence>
<dbReference type="Proteomes" id="UP000318017">
    <property type="component" value="Chromosome"/>
</dbReference>
<proteinExistence type="predicted"/>